<name>A0ABM7MSP8_9BURK</name>
<organism evidence="2 3">
    <name type="scientific">Rhodoferax lithotrophicus</name>
    <dbReference type="NCBI Taxonomy" id="2798804"/>
    <lineage>
        <taxon>Bacteria</taxon>
        <taxon>Pseudomonadati</taxon>
        <taxon>Pseudomonadota</taxon>
        <taxon>Betaproteobacteria</taxon>
        <taxon>Burkholderiales</taxon>
        <taxon>Comamonadaceae</taxon>
        <taxon>Rhodoferax</taxon>
    </lineage>
</organism>
<protein>
    <recommendedName>
        <fullName evidence="4">Secreted protein</fullName>
    </recommendedName>
</protein>
<dbReference type="Proteomes" id="UP000824366">
    <property type="component" value="Chromosome"/>
</dbReference>
<dbReference type="EMBL" id="AP024238">
    <property type="protein sequence ID" value="BCO29365.1"/>
    <property type="molecule type" value="Genomic_DNA"/>
</dbReference>
<evidence type="ECO:0000313" key="2">
    <source>
        <dbReference type="EMBL" id="BCO29365.1"/>
    </source>
</evidence>
<sequence length="167" mass="18194">MSFVMTHFAAAMGLLAALLHPGAGAWAAQPDARQHTIAEAAATAQAQCYKHMYRDSNAYAQCLRDLRHAQNGSLPKKLGIEYFAFVGALSYMRVGHLNADQIAAEFLKDYRLTQKKVGISDDALCRTIPGDCVVRMAQTREMEAAPPPPMGLRVQCIGRVCSMVPAK</sequence>
<evidence type="ECO:0000256" key="1">
    <source>
        <dbReference type="SAM" id="SignalP"/>
    </source>
</evidence>
<keyword evidence="3" id="KW-1185">Reference proteome</keyword>
<reference evidence="2 3" key="1">
    <citation type="journal article" date="2021" name="Microbiol. Spectr.">
        <title>A Single Bacterium Capable of Oxidation and Reduction of Iron at Circumneutral pH.</title>
        <authorList>
            <person name="Kato S."/>
            <person name="Ohkuma M."/>
        </authorList>
    </citation>
    <scope>NUCLEOTIDE SEQUENCE [LARGE SCALE GENOMIC DNA]</scope>
    <source>
        <strain evidence="2 3">MIZ03</strain>
    </source>
</reference>
<feature type="signal peptide" evidence="1">
    <location>
        <begin position="1"/>
        <end position="27"/>
    </location>
</feature>
<dbReference type="RefSeq" id="WP_223905348.1">
    <property type="nucleotide sequence ID" value="NZ_AP024238.1"/>
</dbReference>
<accession>A0ABM7MSP8</accession>
<feature type="chain" id="PRO_5045114801" description="Secreted protein" evidence="1">
    <location>
        <begin position="28"/>
        <end position="167"/>
    </location>
</feature>
<gene>
    <name evidence="2" type="ORF">MIZ03_4288</name>
</gene>
<evidence type="ECO:0000313" key="3">
    <source>
        <dbReference type="Proteomes" id="UP000824366"/>
    </source>
</evidence>
<proteinExistence type="predicted"/>
<keyword evidence="1" id="KW-0732">Signal</keyword>
<evidence type="ECO:0008006" key="4">
    <source>
        <dbReference type="Google" id="ProtNLM"/>
    </source>
</evidence>